<evidence type="ECO:0000313" key="3">
    <source>
        <dbReference type="Proteomes" id="UP000305362"/>
    </source>
</evidence>
<evidence type="ECO:0000313" key="4">
    <source>
        <dbReference type="Proteomes" id="UP000305647"/>
    </source>
</evidence>
<reference evidence="3 4" key="1">
    <citation type="submission" date="2019-03" db="EMBL/GenBank/DDBJ databases">
        <title>Sequencing 25 genomes of Wallemia mellicola.</title>
        <authorList>
            <person name="Gostincar C."/>
        </authorList>
    </citation>
    <scope>NUCLEOTIDE SEQUENCE [LARGE SCALE GENOMIC DNA]</scope>
    <source>
        <strain evidence="2 3">EXF-1277</strain>
        <strain evidence="1 4">EXF-8738</strain>
    </source>
</reference>
<dbReference type="Proteomes" id="UP000305362">
    <property type="component" value="Unassembled WGS sequence"/>
</dbReference>
<dbReference type="EMBL" id="SPRV01000014">
    <property type="protein sequence ID" value="TIC68054.1"/>
    <property type="molecule type" value="Genomic_DNA"/>
</dbReference>
<sequence>MTKCNTDCSSCGPKETATCKCAPGTCVSDLIGRMSDTLYRPVQIATTQPTTKNALAAAQATTVNAPALAKRALARVTSGIESTNSIL</sequence>
<protein>
    <submittedName>
        <fullName evidence="1">Uncharacterized protein</fullName>
    </submittedName>
</protein>
<gene>
    <name evidence="2" type="ORF">E3Q03_01770</name>
    <name evidence="1" type="ORF">E3Q10_00603</name>
</gene>
<accession>A0A4T0TSF1</accession>
<organism evidence="1 4">
    <name type="scientific">Wallemia mellicola</name>
    <dbReference type="NCBI Taxonomy" id="1708541"/>
    <lineage>
        <taxon>Eukaryota</taxon>
        <taxon>Fungi</taxon>
        <taxon>Dikarya</taxon>
        <taxon>Basidiomycota</taxon>
        <taxon>Wallemiomycotina</taxon>
        <taxon>Wallemiomycetes</taxon>
        <taxon>Wallemiales</taxon>
        <taxon>Wallemiaceae</taxon>
        <taxon>Wallemia</taxon>
    </lineage>
</organism>
<dbReference type="AlphaFoldDB" id="A0A4T0TSF1"/>
<dbReference type="EMBL" id="SPRO01000004">
    <property type="protein sequence ID" value="TIC33676.1"/>
    <property type="molecule type" value="Genomic_DNA"/>
</dbReference>
<evidence type="ECO:0000313" key="2">
    <source>
        <dbReference type="EMBL" id="TIC68054.1"/>
    </source>
</evidence>
<comment type="caution">
    <text evidence="1">The sequence shown here is derived from an EMBL/GenBank/DDBJ whole genome shotgun (WGS) entry which is preliminary data.</text>
</comment>
<name>A0A4T0TSF1_9BASI</name>
<proteinExistence type="predicted"/>
<dbReference type="Proteomes" id="UP000305647">
    <property type="component" value="Unassembled WGS sequence"/>
</dbReference>
<evidence type="ECO:0000313" key="1">
    <source>
        <dbReference type="EMBL" id="TIC33676.1"/>
    </source>
</evidence>